<keyword evidence="3" id="KW-1185">Reference proteome</keyword>
<evidence type="ECO:0000313" key="3">
    <source>
        <dbReference type="Proteomes" id="UP000265520"/>
    </source>
</evidence>
<comment type="caution">
    <text evidence="2">The sequence shown here is derived from an EMBL/GenBank/DDBJ whole genome shotgun (WGS) entry which is preliminary data.</text>
</comment>
<dbReference type="EMBL" id="LXQA010039891">
    <property type="protein sequence ID" value="MCH99283.1"/>
    <property type="molecule type" value="Genomic_DNA"/>
</dbReference>
<evidence type="ECO:0000313" key="2">
    <source>
        <dbReference type="EMBL" id="MCH99283.1"/>
    </source>
</evidence>
<gene>
    <name evidence="2" type="ORF">A2U01_0020295</name>
</gene>
<organism evidence="2 3">
    <name type="scientific">Trifolium medium</name>
    <dbReference type="NCBI Taxonomy" id="97028"/>
    <lineage>
        <taxon>Eukaryota</taxon>
        <taxon>Viridiplantae</taxon>
        <taxon>Streptophyta</taxon>
        <taxon>Embryophyta</taxon>
        <taxon>Tracheophyta</taxon>
        <taxon>Spermatophyta</taxon>
        <taxon>Magnoliopsida</taxon>
        <taxon>eudicotyledons</taxon>
        <taxon>Gunneridae</taxon>
        <taxon>Pentapetalae</taxon>
        <taxon>rosids</taxon>
        <taxon>fabids</taxon>
        <taxon>Fabales</taxon>
        <taxon>Fabaceae</taxon>
        <taxon>Papilionoideae</taxon>
        <taxon>50 kb inversion clade</taxon>
        <taxon>NPAAA clade</taxon>
        <taxon>Hologalegina</taxon>
        <taxon>IRL clade</taxon>
        <taxon>Trifolieae</taxon>
        <taxon>Trifolium</taxon>
    </lineage>
</organism>
<name>A0A392NIT5_9FABA</name>
<dbReference type="AlphaFoldDB" id="A0A392NIT5"/>
<evidence type="ECO:0000256" key="1">
    <source>
        <dbReference type="SAM" id="SignalP"/>
    </source>
</evidence>
<protein>
    <submittedName>
        <fullName evidence="2">Uncharacterized protein</fullName>
    </submittedName>
</protein>
<reference evidence="2 3" key="1">
    <citation type="journal article" date="2018" name="Front. Plant Sci.">
        <title>Red Clover (Trifolium pratense) and Zigzag Clover (T. medium) - A Picture of Genomic Similarities and Differences.</title>
        <authorList>
            <person name="Dluhosova J."/>
            <person name="Istvanek J."/>
            <person name="Nedelnik J."/>
            <person name="Repkova J."/>
        </authorList>
    </citation>
    <scope>NUCLEOTIDE SEQUENCE [LARGE SCALE GENOMIC DNA]</scope>
    <source>
        <strain evidence="3">cv. 10/8</strain>
        <tissue evidence="2">Leaf</tissue>
    </source>
</reference>
<sequence>KKAKKGLLLVWHAVIWVLWRTRNEKIFSNMKPVLVGHGTIETDEVRAAAVSYVLTKLGASSNSPMMVLGTPPPDLSSPLGADAWGVAFVTE</sequence>
<keyword evidence="1" id="KW-0732">Signal</keyword>
<feature type="chain" id="PRO_5017418248" evidence="1">
    <location>
        <begin position="24"/>
        <end position="91"/>
    </location>
</feature>
<dbReference type="Proteomes" id="UP000265520">
    <property type="component" value="Unassembled WGS sequence"/>
</dbReference>
<proteinExistence type="predicted"/>
<accession>A0A392NIT5</accession>
<feature type="signal peptide" evidence="1">
    <location>
        <begin position="1"/>
        <end position="23"/>
    </location>
</feature>
<feature type="non-terminal residue" evidence="2">
    <location>
        <position position="1"/>
    </location>
</feature>